<dbReference type="EMBL" id="KC513621">
    <property type="protein sequence ID" value="AGE96536.1"/>
    <property type="molecule type" value="Genomic_DNA"/>
</dbReference>
<proteinExistence type="predicted"/>
<evidence type="ECO:0000313" key="2">
    <source>
        <dbReference type="EMBL" id="AGE96536.1"/>
    </source>
</evidence>
<evidence type="ECO:0000259" key="1">
    <source>
        <dbReference type="Pfam" id="PF00462"/>
    </source>
</evidence>
<dbReference type="PROSITE" id="PS51354">
    <property type="entry name" value="GLUTAREDOXIN_2"/>
    <property type="match status" value="1"/>
</dbReference>
<dbReference type="InterPro" id="IPR014025">
    <property type="entry name" value="Glutaredoxin_subgr"/>
</dbReference>
<dbReference type="PRINTS" id="PR00160">
    <property type="entry name" value="GLUTAREDOXIN"/>
</dbReference>
<dbReference type="VEuPathDB" id="MicrosporidiaDB:AEWQ_091390"/>
<dbReference type="GO" id="GO:0016491">
    <property type="term" value="F:oxidoreductase activity"/>
    <property type="evidence" value="ECO:0007669"/>
    <property type="project" value="UniProtKB-ARBA"/>
</dbReference>
<dbReference type="Pfam" id="PF00462">
    <property type="entry name" value="Glutaredoxin"/>
    <property type="match status" value="1"/>
</dbReference>
<reference evidence="2" key="1">
    <citation type="journal article" date="2013" name="Eukaryot. Cell">
        <title>Extremely Reduced Levels of Heterozygosity in the Vertebrate Pathogen Encephalitozoon cuniculi.</title>
        <authorList>
            <person name="Selman M."/>
            <person name="Sak B."/>
            <person name="Kvac M."/>
            <person name="Farinelli L."/>
            <person name="Weiss L.M."/>
            <person name="Corradi N."/>
        </authorList>
    </citation>
    <scope>NUCLEOTIDE SEQUENCE</scope>
</reference>
<dbReference type="InterPro" id="IPR036249">
    <property type="entry name" value="Thioredoxin-like_sf"/>
</dbReference>
<protein>
    <submittedName>
        <fullName evidence="2">Thioltransferase glutaredoxin</fullName>
    </submittedName>
</protein>
<feature type="domain" description="Glutaredoxin" evidence="1">
    <location>
        <begin position="17"/>
        <end position="74"/>
    </location>
</feature>
<dbReference type="SUPFAM" id="SSF52833">
    <property type="entry name" value="Thioredoxin-like"/>
    <property type="match status" value="1"/>
</dbReference>
<sequence length="98" mass="11154">MKGGELEKALDRSENLMVSKDGCPFCKDASEILKSWKIEFACIKNTENERLSKEIEREYGFSTFPKIFLKGKFVGGASDLKEYVKKKEFLDAFGSGRE</sequence>
<name>M1KMH6_ENCCN</name>
<dbReference type="GO" id="GO:0016740">
    <property type="term" value="F:transferase activity"/>
    <property type="evidence" value="ECO:0007669"/>
    <property type="project" value="UniProtKB-KW"/>
</dbReference>
<keyword evidence="2" id="KW-0808">Transferase</keyword>
<dbReference type="InterPro" id="IPR002109">
    <property type="entry name" value="Glutaredoxin"/>
</dbReference>
<dbReference type="VEuPathDB" id="MicrosporidiaDB:AEWD_091400"/>
<dbReference type="CDD" id="cd02066">
    <property type="entry name" value="GRX_family"/>
    <property type="match status" value="1"/>
</dbReference>
<dbReference type="VEuPathDB" id="MicrosporidiaDB:AEWR_091370"/>
<organism evidence="2">
    <name type="scientific">Encephalitozoon cuniculi</name>
    <name type="common">Microsporidian parasite</name>
    <dbReference type="NCBI Taxonomy" id="6035"/>
    <lineage>
        <taxon>Eukaryota</taxon>
        <taxon>Fungi</taxon>
        <taxon>Fungi incertae sedis</taxon>
        <taxon>Microsporidia</taxon>
        <taxon>Unikaryonidae</taxon>
        <taxon>Encephalitozoon</taxon>
    </lineage>
</organism>
<dbReference type="VEuPathDB" id="MicrosporidiaDB:ECU09_1375"/>
<dbReference type="Gene3D" id="3.40.30.10">
    <property type="entry name" value="Glutaredoxin"/>
    <property type="match status" value="1"/>
</dbReference>
<accession>M1KMH6</accession>
<gene>
    <name evidence="2" type="ORF">ECU09_1375</name>
</gene>
<dbReference type="AlphaFoldDB" id="M1KMH6"/>
<dbReference type="VEuPathDB" id="MicrosporidiaDB:M970_091370"/>